<name>A0AAJ1MP55_9SPIO</name>
<comment type="caution">
    <text evidence="1">The sequence shown here is derived from an EMBL/GenBank/DDBJ whole genome shotgun (WGS) entry which is preliminary data.</text>
</comment>
<protein>
    <submittedName>
        <fullName evidence="1">Uncharacterized protein</fullName>
    </submittedName>
</protein>
<dbReference type="AlphaFoldDB" id="A0AAJ1MP55"/>
<evidence type="ECO:0000313" key="2">
    <source>
        <dbReference type="Proteomes" id="UP001221217"/>
    </source>
</evidence>
<accession>A0AAJ1MP55</accession>
<reference evidence="1 2" key="1">
    <citation type="submission" date="2022-12" db="EMBL/GenBank/DDBJ databases">
        <title>Metagenome assembled genome from gulf of manar.</title>
        <authorList>
            <person name="Kohli P."/>
            <person name="Pk S."/>
            <person name="Venkata Ramana C."/>
            <person name="Sasikala C."/>
        </authorList>
    </citation>
    <scope>NUCLEOTIDE SEQUENCE [LARGE SCALE GENOMIC DNA]</scope>
    <source>
        <strain evidence="1">JB008</strain>
    </source>
</reference>
<gene>
    <name evidence="1" type="ORF">PQJ61_10960</name>
</gene>
<evidence type="ECO:0000313" key="1">
    <source>
        <dbReference type="EMBL" id="MDC7227269.1"/>
    </source>
</evidence>
<sequence length="60" mass="6876">MQSVQNVRITGTEGSIEVIIPFNTFNEAVLNKDEVFFTMMEIFSKRNQKMIDSVFEAGDK</sequence>
<organism evidence="1 2">
    <name type="scientific">Candidatus Thalassospirochaeta sargassi</name>
    <dbReference type="NCBI Taxonomy" id="3119039"/>
    <lineage>
        <taxon>Bacteria</taxon>
        <taxon>Pseudomonadati</taxon>
        <taxon>Spirochaetota</taxon>
        <taxon>Spirochaetia</taxon>
        <taxon>Spirochaetales</taxon>
        <taxon>Spirochaetaceae</taxon>
        <taxon>Candidatus Thalassospirochaeta</taxon>
    </lineage>
</organism>
<dbReference type="Proteomes" id="UP001221217">
    <property type="component" value="Unassembled WGS sequence"/>
</dbReference>
<dbReference type="EMBL" id="JAQQAL010000024">
    <property type="protein sequence ID" value="MDC7227269.1"/>
    <property type="molecule type" value="Genomic_DNA"/>
</dbReference>
<proteinExistence type="predicted"/>